<dbReference type="GO" id="GO:0006397">
    <property type="term" value="P:mRNA processing"/>
    <property type="evidence" value="ECO:0007669"/>
    <property type="project" value="UniProtKB-UniRule"/>
</dbReference>
<comment type="caution">
    <text evidence="18">The sequence shown here is derived from an EMBL/GenBank/DDBJ whole genome shotgun (WGS) entry which is preliminary data.</text>
</comment>
<evidence type="ECO:0000256" key="14">
    <source>
        <dbReference type="ARBA" id="ARBA00022884"/>
    </source>
</evidence>
<dbReference type="PROSITE" id="PS50137">
    <property type="entry name" value="DS_RBD"/>
    <property type="match status" value="1"/>
</dbReference>
<dbReference type="HAMAP" id="MF_00104">
    <property type="entry name" value="RNase_III"/>
    <property type="match status" value="1"/>
</dbReference>
<dbReference type="InterPro" id="IPR036389">
    <property type="entry name" value="RNase_III_sf"/>
</dbReference>
<evidence type="ECO:0000256" key="15">
    <source>
        <dbReference type="HAMAP-Rule" id="MF_00104"/>
    </source>
</evidence>
<dbReference type="CDD" id="cd00593">
    <property type="entry name" value="RIBOc"/>
    <property type="match status" value="1"/>
</dbReference>
<comment type="similarity">
    <text evidence="3">Belongs to the ribonuclease III family.</text>
</comment>
<dbReference type="Gene3D" id="3.30.160.20">
    <property type="match status" value="1"/>
</dbReference>
<dbReference type="Pfam" id="PF00035">
    <property type="entry name" value="dsrm"/>
    <property type="match status" value="1"/>
</dbReference>
<organism evidence="18 19">
    <name type="scientific">Salinisphaera japonica YTM-1</name>
    <dbReference type="NCBI Taxonomy" id="1209778"/>
    <lineage>
        <taxon>Bacteria</taxon>
        <taxon>Pseudomonadati</taxon>
        <taxon>Pseudomonadota</taxon>
        <taxon>Gammaproteobacteria</taxon>
        <taxon>Salinisphaerales</taxon>
        <taxon>Salinisphaeraceae</taxon>
        <taxon>Salinisphaera</taxon>
    </lineage>
</organism>
<comment type="subunit">
    <text evidence="4 15">Homodimer.</text>
</comment>
<feature type="domain" description="DRBM" evidence="16">
    <location>
        <begin position="162"/>
        <end position="232"/>
    </location>
</feature>
<dbReference type="PROSITE" id="PS00517">
    <property type="entry name" value="RNASE_3_1"/>
    <property type="match status" value="1"/>
</dbReference>
<dbReference type="GO" id="GO:0042802">
    <property type="term" value="F:identical protein binding"/>
    <property type="evidence" value="ECO:0007669"/>
    <property type="project" value="UniProtKB-ARBA"/>
</dbReference>
<sequence>MPDVDPAQRAAVRAAFEDRINHQFTDRSLLARALTHRSAAANHNERLEFLGDGILNFVIAAALFEAQPQAPEGDLSRLRAALVREKTLAAIAEELNLSDLLVMGPGEQQTGSRRRASIGADAVEAVLGAVYCDAGFEATKNVILSLYADRLSDLPSAASLKDAKTQLQEWLQARGLPRPEYDVVSVSGADHAQTFIARCRLQAPEQAVDGQGAGRRKAEQDAARQMLAVLTRTDS</sequence>
<dbReference type="InParanoid" id="A0A423Q288"/>
<keyword evidence="8 15" id="KW-0819">tRNA processing</keyword>
<comment type="function">
    <text evidence="15">Digests double-stranded RNA. Involved in the processing of primary rRNA transcript to yield the immediate precursors to the large and small rRNAs (23S and 16S). Processes some mRNAs, and tRNAs when they are encoded in the rRNA operon. Processes pre-crRNA and tracrRNA of type II CRISPR loci if present in the organism.</text>
</comment>
<keyword evidence="6 15" id="KW-0698">rRNA processing</keyword>
<feature type="domain" description="RNase III" evidence="17">
    <location>
        <begin position="13"/>
        <end position="135"/>
    </location>
</feature>
<dbReference type="GO" id="GO:0004525">
    <property type="term" value="F:ribonuclease III activity"/>
    <property type="evidence" value="ECO:0007669"/>
    <property type="project" value="UniProtKB-UniRule"/>
</dbReference>
<dbReference type="FunFam" id="3.30.160.20:FF:000003">
    <property type="entry name" value="Ribonuclease 3"/>
    <property type="match status" value="1"/>
</dbReference>
<dbReference type="FunCoup" id="A0A423Q288">
    <property type="interactions" value="470"/>
</dbReference>
<keyword evidence="15" id="KW-0699">rRNA-binding</keyword>
<evidence type="ECO:0000256" key="8">
    <source>
        <dbReference type="ARBA" id="ARBA00022694"/>
    </source>
</evidence>
<dbReference type="PANTHER" id="PTHR11207:SF0">
    <property type="entry name" value="RIBONUCLEASE 3"/>
    <property type="match status" value="1"/>
</dbReference>
<evidence type="ECO:0000256" key="4">
    <source>
        <dbReference type="ARBA" id="ARBA00011738"/>
    </source>
</evidence>
<comment type="catalytic activity">
    <reaction evidence="1 15">
        <text>Endonucleolytic cleavage to 5'-phosphomonoester.</text>
        <dbReference type="EC" id="3.1.26.3"/>
    </reaction>
</comment>
<dbReference type="PROSITE" id="PS50142">
    <property type="entry name" value="RNASE_3_2"/>
    <property type="match status" value="1"/>
</dbReference>
<feature type="binding site" evidence="15">
    <location>
        <position position="121"/>
    </location>
    <ligand>
        <name>Mg(2+)</name>
        <dbReference type="ChEBI" id="CHEBI:18420"/>
    </ligand>
</feature>
<evidence type="ECO:0000256" key="12">
    <source>
        <dbReference type="ARBA" id="ARBA00022801"/>
    </source>
</evidence>
<evidence type="ECO:0000256" key="13">
    <source>
        <dbReference type="ARBA" id="ARBA00022842"/>
    </source>
</evidence>
<dbReference type="AlphaFoldDB" id="A0A423Q288"/>
<evidence type="ECO:0000256" key="5">
    <source>
        <dbReference type="ARBA" id="ARBA00022490"/>
    </source>
</evidence>
<dbReference type="SMART" id="SM00358">
    <property type="entry name" value="DSRM"/>
    <property type="match status" value="1"/>
</dbReference>
<keyword evidence="13 15" id="KW-0460">Magnesium</keyword>
<evidence type="ECO:0000256" key="9">
    <source>
        <dbReference type="ARBA" id="ARBA00022722"/>
    </source>
</evidence>
<dbReference type="SUPFAM" id="SSF54768">
    <property type="entry name" value="dsRNA-binding domain-like"/>
    <property type="match status" value="1"/>
</dbReference>
<keyword evidence="7 15" id="KW-0507">mRNA processing</keyword>
<evidence type="ECO:0000256" key="2">
    <source>
        <dbReference type="ARBA" id="ARBA00004496"/>
    </source>
</evidence>
<dbReference type="CDD" id="cd10845">
    <property type="entry name" value="DSRM_RNAse_III_family"/>
    <property type="match status" value="1"/>
</dbReference>
<keyword evidence="19" id="KW-1185">Reference proteome</keyword>
<keyword evidence="11 15" id="KW-0255">Endonuclease</keyword>
<dbReference type="EC" id="3.1.26.3" evidence="15"/>
<evidence type="ECO:0000313" key="18">
    <source>
        <dbReference type="EMBL" id="ROO32767.1"/>
    </source>
</evidence>
<feature type="active site" evidence="15">
    <location>
        <position position="52"/>
    </location>
</feature>
<dbReference type="PANTHER" id="PTHR11207">
    <property type="entry name" value="RIBONUCLEASE III"/>
    <property type="match status" value="1"/>
</dbReference>
<feature type="binding site" evidence="15">
    <location>
        <position position="124"/>
    </location>
    <ligand>
        <name>Mg(2+)</name>
        <dbReference type="ChEBI" id="CHEBI:18420"/>
    </ligand>
</feature>
<dbReference type="GO" id="GO:0003725">
    <property type="term" value="F:double-stranded RNA binding"/>
    <property type="evidence" value="ECO:0007669"/>
    <property type="project" value="TreeGrafter"/>
</dbReference>
<keyword evidence="9 15" id="KW-0540">Nuclease</keyword>
<evidence type="ECO:0000256" key="1">
    <source>
        <dbReference type="ARBA" id="ARBA00000109"/>
    </source>
</evidence>
<gene>
    <name evidence="15 18" type="primary">rnc</name>
    <name evidence="18" type="ORF">SAJA_00555</name>
</gene>
<dbReference type="SUPFAM" id="SSF69065">
    <property type="entry name" value="RNase III domain-like"/>
    <property type="match status" value="1"/>
</dbReference>
<dbReference type="Proteomes" id="UP000285310">
    <property type="component" value="Unassembled WGS sequence"/>
</dbReference>
<dbReference type="Pfam" id="PF14622">
    <property type="entry name" value="Ribonucleas_3_3"/>
    <property type="match status" value="1"/>
</dbReference>
<keyword evidence="12 15" id="KW-0378">Hydrolase</keyword>
<feature type="binding site" evidence="15">
    <location>
        <position position="48"/>
    </location>
    <ligand>
        <name>Mg(2+)</name>
        <dbReference type="ChEBI" id="CHEBI:18420"/>
    </ligand>
</feature>
<dbReference type="GO" id="GO:0005737">
    <property type="term" value="C:cytoplasm"/>
    <property type="evidence" value="ECO:0007669"/>
    <property type="project" value="UniProtKB-SubCell"/>
</dbReference>
<dbReference type="RefSeq" id="WP_123656701.1">
    <property type="nucleotide sequence ID" value="NZ_AYKG01000001.1"/>
</dbReference>
<dbReference type="GO" id="GO:0008033">
    <property type="term" value="P:tRNA processing"/>
    <property type="evidence" value="ECO:0007669"/>
    <property type="project" value="UniProtKB-KW"/>
</dbReference>
<dbReference type="InterPro" id="IPR011907">
    <property type="entry name" value="RNase_III"/>
</dbReference>
<comment type="subcellular location">
    <subcellularLocation>
        <location evidence="2 15">Cytoplasm</location>
    </subcellularLocation>
</comment>
<evidence type="ECO:0000256" key="10">
    <source>
        <dbReference type="ARBA" id="ARBA00022723"/>
    </source>
</evidence>
<name>A0A423Q288_9GAMM</name>
<evidence type="ECO:0000256" key="7">
    <source>
        <dbReference type="ARBA" id="ARBA00022664"/>
    </source>
</evidence>
<accession>A0A423Q288</accession>
<dbReference type="SMART" id="SM00535">
    <property type="entry name" value="RIBOc"/>
    <property type="match status" value="1"/>
</dbReference>
<dbReference type="InterPro" id="IPR014720">
    <property type="entry name" value="dsRBD_dom"/>
</dbReference>
<reference evidence="18 19" key="1">
    <citation type="submission" date="2013-10" db="EMBL/GenBank/DDBJ databases">
        <title>Salinisphaera japonica YTM-1 Genome Sequencing.</title>
        <authorList>
            <person name="Lai Q."/>
            <person name="Li C."/>
            <person name="Shao Z."/>
        </authorList>
    </citation>
    <scope>NUCLEOTIDE SEQUENCE [LARGE SCALE GENOMIC DNA]</scope>
    <source>
        <strain evidence="18 19">YTM-1</strain>
    </source>
</reference>
<feature type="active site" evidence="15">
    <location>
        <position position="124"/>
    </location>
</feature>
<dbReference type="InterPro" id="IPR000999">
    <property type="entry name" value="RNase_III_dom"/>
</dbReference>
<dbReference type="GO" id="GO:0046872">
    <property type="term" value="F:metal ion binding"/>
    <property type="evidence" value="ECO:0007669"/>
    <property type="project" value="UniProtKB-KW"/>
</dbReference>
<dbReference type="GO" id="GO:0019843">
    <property type="term" value="F:rRNA binding"/>
    <property type="evidence" value="ECO:0007669"/>
    <property type="project" value="UniProtKB-KW"/>
</dbReference>
<comment type="cofactor">
    <cofactor evidence="15">
        <name>Mg(2+)</name>
        <dbReference type="ChEBI" id="CHEBI:18420"/>
    </cofactor>
</comment>
<evidence type="ECO:0000256" key="11">
    <source>
        <dbReference type="ARBA" id="ARBA00022759"/>
    </source>
</evidence>
<evidence type="ECO:0000256" key="6">
    <source>
        <dbReference type="ARBA" id="ARBA00022552"/>
    </source>
</evidence>
<dbReference type="OrthoDB" id="9805026at2"/>
<keyword evidence="14 15" id="KW-0694">RNA-binding</keyword>
<proteinExistence type="inferred from homology"/>
<dbReference type="GO" id="GO:0006364">
    <property type="term" value="P:rRNA processing"/>
    <property type="evidence" value="ECO:0007669"/>
    <property type="project" value="UniProtKB-UniRule"/>
</dbReference>
<dbReference type="GO" id="GO:0010468">
    <property type="term" value="P:regulation of gene expression"/>
    <property type="evidence" value="ECO:0007669"/>
    <property type="project" value="TreeGrafter"/>
</dbReference>
<dbReference type="EMBL" id="AYKG01000001">
    <property type="protein sequence ID" value="ROO32767.1"/>
    <property type="molecule type" value="Genomic_DNA"/>
</dbReference>
<protein>
    <recommendedName>
        <fullName evidence="15">Ribonuclease 3</fullName>
        <ecNumber evidence="15">3.1.26.3</ecNumber>
    </recommendedName>
    <alternativeName>
        <fullName evidence="15">Ribonuclease III</fullName>
        <shortName evidence="15">RNase III</shortName>
    </alternativeName>
</protein>
<evidence type="ECO:0000259" key="17">
    <source>
        <dbReference type="PROSITE" id="PS50142"/>
    </source>
</evidence>
<keyword evidence="5 15" id="KW-0963">Cytoplasm</keyword>
<dbReference type="FunFam" id="1.10.1520.10:FF:000001">
    <property type="entry name" value="Ribonuclease 3"/>
    <property type="match status" value="1"/>
</dbReference>
<dbReference type="NCBIfam" id="TIGR02191">
    <property type="entry name" value="RNaseIII"/>
    <property type="match status" value="1"/>
</dbReference>
<evidence type="ECO:0000256" key="3">
    <source>
        <dbReference type="ARBA" id="ARBA00010183"/>
    </source>
</evidence>
<evidence type="ECO:0000313" key="19">
    <source>
        <dbReference type="Proteomes" id="UP000285310"/>
    </source>
</evidence>
<evidence type="ECO:0000259" key="16">
    <source>
        <dbReference type="PROSITE" id="PS50137"/>
    </source>
</evidence>
<dbReference type="Gene3D" id="1.10.1520.10">
    <property type="entry name" value="Ribonuclease III domain"/>
    <property type="match status" value="1"/>
</dbReference>
<keyword evidence="10 15" id="KW-0479">Metal-binding</keyword>